<comment type="caution">
    <text evidence="9">The sequence shown here is derived from an EMBL/GenBank/DDBJ whole genome shotgun (WGS) entry which is preliminary data.</text>
</comment>
<dbReference type="PANTHER" id="PTHR30250">
    <property type="entry name" value="PST FAMILY PREDICTED COLANIC ACID TRANSPORTER"/>
    <property type="match status" value="1"/>
</dbReference>
<keyword evidence="4 8" id="KW-0812">Transmembrane</keyword>
<evidence type="ECO:0000256" key="4">
    <source>
        <dbReference type="ARBA" id="ARBA00022692"/>
    </source>
</evidence>
<accession>A0A419R295</accession>
<dbReference type="InterPro" id="IPR050833">
    <property type="entry name" value="Poly_Biosynth_Transport"/>
</dbReference>
<feature type="transmembrane region" description="Helical" evidence="8">
    <location>
        <begin position="458"/>
        <end position="480"/>
    </location>
</feature>
<comment type="subcellular location">
    <subcellularLocation>
        <location evidence="1">Cell membrane</location>
        <topology evidence="1">Multi-pass membrane protein</topology>
    </subcellularLocation>
</comment>
<feature type="transmembrane region" description="Helical" evidence="8">
    <location>
        <begin position="131"/>
        <end position="151"/>
    </location>
</feature>
<evidence type="ECO:0000256" key="1">
    <source>
        <dbReference type="ARBA" id="ARBA00004651"/>
    </source>
</evidence>
<name>A0A419R295_9SPHN</name>
<feature type="region of interest" description="Disordered" evidence="7">
    <location>
        <begin position="496"/>
        <end position="516"/>
    </location>
</feature>
<dbReference type="Pfam" id="PF13440">
    <property type="entry name" value="Polysacc_synt_3"/>
    <property type="match status" value="1"/>
</dbReference>
<evidence type="ECO:0000256" key="7">
    <source>
        <dbReference type="SAM" id="MobiDB-lite"/>
    </source>
</evidence>
<dbReference type="OrthoDB" id="7605542at2"/>
<feature type="transmembrane region" description="Helical" evidence="8">
    <location>
        <begin position="163"/>
        <end position="184"/>
    </location>
</feature>
<dbReference type="EMBL" id="RAHJ01000018">
    <property type="protein sequence ID" value="RJX67853.1"/>
    <property type="molecule type" value="Genomic_DNA"/>
</dbReference>
<dbReference type="GO" id="GO:0005886">
    <property type="term" value="C:plasma membrane"/>
    <property type="evidence" value="ECO:0007669"/>
    <property type="project" value="UniProtKB-SubCell"/>
</dbReference>
<evidence type="ECO:0000256" key="8">
    <source>
        <dbReference type="SAM" id="Phobius"/>
    </source>
</evidence>
<feature type="transmembrane region" description="Helical" evidence="8">
    <location>
        <begin position="190"/>
        <end position="212"/>
    </location>
</feature>
<feature type="transmembrane region" description="Helical" evidence="8">
    <location>
        <begin position="97"/>
        <end position="119"/>
    </location>
</feature>
<keyword evidence="3" id="KW-1003">Cell membrane</keyword>
<evidence type="ECO:0000256" key="5">
    <source>
        <dbReference type="ARBA" id="ARBA00022989"/>
    </source>
</evidence>
<evidence type="ECO:0000313" key="9">
    <source>
        <dbReference type="EMBL" id="RJX67853.1"/>
    </source>
</evidence>
<feature type="transmembrane region" description="Helical" evidence="8">
    <location>
        <begin position="399"/>
        <end position="420"/>
    </location>
</feature>
<feature type="transmembrane region" description="Helical" evidence="8">
    <location>
        <begin position="338"/>
        <end position="358"/>
    </location>
</feature>
<evidence type="ECO:0000256" key="2">
    <source>
        <dbReference type="ARBA" id="ARBA00007430"/>
    </source>
</evidence>
<comment type="similarity">
    <text evidence="2">Belongs to the polysaccharide synthase family.</text>
</comment>
<reference evidence="9 10" key="1">
    <citation type="submission" date="2018-09" db="EMBL/GenBank/DDBJ databases">
        <title>Altererythrobacter sp.Ery1 and Ery12, the genome sequencing of novel strains in genus Alterythrobacter.</title>
        <authorList>
            <person name="Cheng H."/>
            <person name="Wu Y.-H."/>
            <person name="Fang C."/>
            <person name="Xu X.-W."/>
        </authorList>
    </citation>
    <scope>NUCLEOTIDE SEQUENCE [LARGE SCALE GENOMIC DNA]</scope>
    <source>
        <strain evidence="9 10">Ery12</strain>
    </source>
</reference>
<dbReference type="PANTHER" id="PTHR30250:SF10">
    <property type="entry name" value="LIPOPOLYSACCHARIDE BIOSYNTHESIS PROTEIN WZXC"/>
    <property type="match status" value="1"/>
</dbReference>
<keyword evidence="5 8" id="KW-1133">Transmembrane helix</keyword>
<feature type="transmembrane region" description="Helical" evidence="8">
    <location>
        <begin position="308"/>
        <end position="332"/>
    </location>
</feature>
<gene>
    <name evidence="9" type="ORF">D6858_07710</name>
</gene>
<organism evidence="9 10">
    <name type="scientific">Tsuneonella suprasediminis</name>
    <dbReference type="NCBI Taxonomy" id="2306996"/>
    <lineage>
        <taxon>Bacteria</taxon>
        <taxon>Pseudomonadati</taxon>
        <taxon>Pseudomonadota</taxon>
        <taxon>Alphaproteobacteria</taxon>
        <taxon>Sphingomonadales</taxon>
        <taxon>Erythrobacteraceae</taxon>
        <taxon>Tsuneonella</taxon>
    </lineage>
</organism>
<dbReference type="AlphaFoldDB" id="A0A419R295"/>
<keyword evidence="6 8" id="KW-0472">Membrane</keyword>
<dbReference type="CDD" id="cd13127">
    <property type="entry name" value="MATE_tuaB_like"/>
    <property type="match status" value="1"/>
</dbReference>
<feature type="transmembrane region" description="Helical" evidence="8">
    <location>
        <begin position="370"/>
        <end position="393"/>
    </location>
</feature>
<dbReference type="Proteomes" id="UP000284322">
    <property type="component" value="Unassembled WGS sequence"/>
</dbReference>
<feature type="transmembrane region" description="Helical" evidence="8">
    <location>
        <begin position="58"/>
        <end position="77"/>
    </location>
</feature>
<protein>
    <submittedName>
        <fullName evidence="9">Lipopolysaccharide biosynthesis protein</fullName>
    </submittedName>
</protein>
<keyword evidence="10" id="KW-1185">Reference proteome</keyword>
<evidence type="ECO:0000256" key="6">
    <source>
        <dbReference type="ARBA" id="ARBA00023136"/>
    </source>
</evidence>
<evidence type="ECO:0000256" key="3">
    <source>
        <dbReference type="ARBA" id="ARBA00022475"/>
    </source>
</evidence>
<feature type="transmembrane region" description="Helical" evidence="8">
    <location>
        <begin position="427"/>
        <end position="446"/>
    </location>
</feature>
<sequence>MQSNQTPSMESPEIPTGTDLAGRVRSALAWRWGSQVAAQFITWASTIAVVRLLSPSDYGLFAMSQVVVTALAFLNGYSFATSLIQAREVDARRIGQVFGLLLLFAGGLALVQVLIAPLAADYYNQPMVAHILRVQALLFLTTPFIALPTALLQRRLEFRSQAYVSTASAIISAVTAFVLAWFGFGIWALVWAPLAGFVSRAIGLTIAARLLVKPIFNFRGAREIISFGGALTLCQMFWIIQSQSDIFIAGRSFGAHELGLYSEALFLTLIITGRFLPPINEVAFPAYAELHQQGQSLAPSFLRTMRTVALVTAPLYIGLALTAEPAVVTLFGPKWADMAPIAAGLSLAMPAMALQIVCSPATNAMGDARIYVITSAAGAIIMPATFLIGIAYGPIGLVHAWWVAAPLLLAVTLAVTLPAVRVSLGKLLAELLPIAIACGVMALAVIAVERIAPPMPSILLLALLVPVGGLAYCGTLWFGWRSVVRETWAMLRQRTPQPSVSAPADRTTTMQDAPAE</sequence>
<proteinExistence type="inferred from homology"/>
<evidence type="ECO:0000313" key="10">
    <source>
        <dbReference type="Proteomes" id="UP000284322"/>
    </source>
</evidence>